<dbReference type="Pfam" id="PF09346">
    <property type="entry name" value="SMI1_KNR4"/>
    <property type="match status" value="1"/>
</dbReference>
<dbReference type="RefSeq" id="WP_198108995.1">
    <property type="nucleotide sequence ID" value="NZ_JAEDAK010000001.1"/>
</dbReference>
<gene>
    <name evidence="3" type="ORF">I7X39_00490</name>
</gene>
<evidence type="ECO:0000313" key="3">
    <source>
        <dbReference type="EMBL" id="MBH9575370.1"/>
    </source>
</evidence>
<organism evidence="3 4">
    <name type="scientific">Inhella proteolytica</name>
    <dbReference type="NCBI Taxonomy" id="2795029"/>
    <lineage>
        <taxon>Bacteria</taxon>
        <taxon>Pseudomonadati</taxon>
        <taxon>Pseudomonadota</taxon>
        <taxon>Betaproteobacteria</taxon>
        <taxon>Burkholderiales</taxon>
        <taxon>Sphaerotilaceae</taxon>
        <taxon>Inhella</taxon>
    </lineage>
</organism>
<reference evidence="3" key="1">
    <citation type="submission" date="2020-12" db="EMBL/GenBank/DDBJ databases">
        <title>The genome sequence of Inhella sp. 1Y17.</title>
        <authorList>
            <person name="Liu Y."/>
        </authorList>
    </citation>
    <scope>NUCLEOTIDE SEQUENCE</scope>
    <source>
        <strain evidence="3">1Y17</strain>
    </source>
</reference>
<sequence length="281" mass="30838">MVSPLYKRFGQVLAAQFPGAAQGTLRPGASEAAIAEAERAIGLCFPAAVREAYRHFDGVCTPQQRHFDLQAPIPPLFPGQADWLPLEALVSQWQLLREVEAGLRAKGCLSELSLEDRHPPRPVVAASFEAERLPIAANICGCTIEVDLMPGRTGQMGQLLYQDPQDEPRLFCSGLEDYFERLLAALESGRLVAREGGWHDADSGAPSWSLRYALGLGPRERSAAELVAEHRAATQAATQAEPVPHRLSGWTPWTVAPASPAEPPRTRDGFRRHQRPSRSRR</sequence>
<proteinExistence type="predicted"/>
<dbReference type="InterPro" id="IPR037883">
    <property type="entry name" value="Knr4/Smi1-like_sf"/>
</dbReference>
<feature type="domain" description="Knr4/Smi1-like" evidence="2">
    <location>
        <begin position="28"/>
        <end position="181"/>
    </location>
</feature>
<dbReference type="EMBL" id="JAEDAK010000001">
    <property type="protein sequence ID" value="MBH9575370.1"/>
    <property type="molecule type" value="Genomic_DNA"/>
</dbReference>
<keyword evidence="4" id="KW-1185">Reference proteome</keyword>
<evidence type="ECO:0000256" key="1">
    <source>
        <dbReference type="SAM" id="MobiDB-lite"/>
    </source>
</evidence>
<evidence type="ECO:0000259" key="2">
    <source>
        <dbReference type="SMART" id="SM00860"/>
    </source>
</evidence>
<dbReference type="Proteomes" id="UP000613266">
    <property type="component" value="Unassembled WGS sequence"/>
</dbReference>
<dbReference type="SUPFAM" id="SSF160631">
    <property type="entry name" value="SMI1/KNR4-like"/>
    <property type="match status" value="1"/>
</dbReference>
<dbReference type="SMART" id="SM00860">
    <property type="entry name" value="SMI1_KNR4"/>
    <property type="match status" value="1"/>
</dbReference>
<name>A0A931J379_9BURK</name>
<dbReference type="AlphaFoldDB" id="A0A931J379"/>
<comment type="caution">
    <text evidence="3">The sequence shown here is derived from an EMBL/GenBank/DDBJ whole genome shotgun (WGS) entry which is preliminary data.</text>
</comment>
<accession>A0A931J379</accession>
<dbReference type="InterPro" id="IPR018958">
    <property type="entry name" value="Knr4/Smi1-like_dom"/>
</dbReference>
<evidence type="ECO:0000313" key="4">
    <source>
        <dbReference type="Proteomes" id="UP000613266"/>
    </source>
</evidence>
<feature type="region of interest" description="Disordered" evidence="1">
    <location>
        <begin position="236"/>
        <end position="281"/>
    </location>
</feature>
<feature type="compositionally biased region" description="Basic residues" evidence="1">
    <location>
        <begin position="272"/>
        <end position="281"/>
    </location>
</feature>
<protein>
    <submittedName>
        <fullName evidence="3">SMI1/KNR4 family protein</fullName>
    </submittedName>
</protein>